<evidence type="ECO:0000259" key="3">
    <source>
        <dbReference type="Pfam" id="PF07261"/>
    </source>
</evidence>
<dbReference type="EMBL" id="JANSLD010000027">
    <property type="protein sequence ID" value="MCY1583312.1"/>
    <property type="molecule type" value="Genomic_DNA"/>
</dbReference>
<sequence length="244" mass="27850">MSDELKSAISGYGLVFKRVFKDGNLDIEAKALYAYLSAYAGNDAVAFPGVELICHELKISERRYKKYRKQLEVNGYIKVERKRKNSGFSNNIYTIYHNPVSLQNVPLQNVPLQNVSLQNVGTTNNSITNNSITNNSNTDCVGQSLALIFNTFINVSQTVIRDIEQSLEKIGDDAYPITEIVIEYTKNQNKDVKYLSGILFNFKKEKITTVEQAKQSLKPRKTKQQKQQEKSNFWEEQFKEVGDN</sequence>
<dbReference type="InterPro" id="IPR036388">
    <property type="entry name" value="WH-like_DNA-bd_sf"/>
</dbReference>
<dbReference type="Proteomes" id="UP001072952">
    <property type="component" value="Unassembled WGS sequence"/>
</dbReference>
<dbReference type="InterPro" id="IPR006343">
    <property type="entry name" value="DnaB/C_C"/>
</dbReference>
<evidence type="ECO:0000313" key="5">
    <source>
        <dbReference type="Proteomes" id="UP001072952"/>
    </source>
</evidence>
<evidence type="ECO:0000256" key="2">
    <source>
        <dbReference type="SAM" id="MobiDB-lite"/>
    </source>
</evidence>
<organism evidence="4 5">
    <name type="scientific">Staphylococcus pettenkoferi</name>
    <dbReference type="NCBI Taxonomy" id="170573"/>
    <lineage>
        <taxon>Bacteria</taxon>
        <taxon>Bacillati</taxon>
        <taxon>Bacillota</taxon>
        <taxon>Bacilli</taxon>
        <taxon>Bacillales</taxon>
        <taxon>Staphylococcaceae</taxon>
        <taxon>Staphylococcus</taxon>
    </lineage>
</organism>
<keyword evidence="5" id="KW-1185">Reference proteome</keyword>
<reference evidence="4" key="2">
    <citation type="submission" date="2022-08" db="EMBL/GenBank/DDBJ databases">
        <authorList>
            <person name="Magnan C."/>
        </authorList>
    </citation>
    <scope>NUCLEOTIDE SEQUENCE</scope>
    <source>
        <strain evidence="4">NSP012P</strain>
    </source>
</reference>
<feature type="region of interest" description="Disordered" evidence="2">
    <location>
        <begin position="213"/>
        <end position="244"/>
    </location>
</feature>
<dbReference type="Pfam" id="PF07261">
    <property type="entry name" value="DnaB_2"/>
    <property type="match status" value="1"/>
</dbReference>
<dbReference type="Pfam" id="PF13730">
    <property type="entry name" value="HTH_36"/>
    <property type="match status" value="1"/>
</dbReference>
<dbReference type="Gene3D" id="1.10.10.10">
    <property type="entry name" value="Winged helix-like DNA-binding domain superfamily/Winged helix DNA-binding domain"/>
    <property type="match status" value="1"/>
</dbReference>
<dbReference type="RefSeq" id="WP_268213431.1">
    <property type="nucleotide sequence ID" value="NZ_JANSLD010000027.1"/>
</dbReference>
<proteinExistence type="inferred from homology"/>
<evidence type="ECO:0000313" key="4">
    <source>
        <dbReference type="EMBL" id="MCY1583312.1"/>
    </source>
</evidence>
<protein>
    <submittedName>
        <fullName evidence="4">Helix-turn-helix domain-containing protein</fullName>
    </submittedName>
</protein>
<reference evidence="4" key="1">
    <citation type="journal article" date="2022" name="Int. J. Mol. Sci.">
        <title>Phenotypic and Genotypic Virulence Characterisation of Staphylococcus pettenkoferi Strains Isolated from Human Bloodstream and Diabetic Foot Infections.</title>
        <authorList>
            <person name="Magnan C."/>
            <person name="Ahmad-Mansour N."/>
            <person name="Pouget C."/>
            <person name="Morsli M."/>
            <person name="Huc-Brandt S."/>
            <person name="Pantel A."/>
            <person name="Dunyach-Remy C."/>
            <person name="Sotto A."/>
            <person name="Molle V."/>
            <person name="Lavigne J.-P."/>
        </authorList>
    </citation>
    <scope>NUCLEOTIDE SEQUENCE</scope>
    <source>
        <strain evidence="4">NSP012P</strain>
    </source>
</reference>
<comment type="similarity">
    <text evidence="1">Belongs to the DnaB/DnaD family.</text>
</comment>
<comment type="caution">
    <text evidence="4">The sequence shown here is derived from an EMBL/GenBank/DDBJ whole genome shotgun (WGS) entry which is preliminary data.</text>
</comment>
<feature type="compositionally biased region" description="Basic and acidic residues" evidence="2">
    <location>
        <begin position="226"/>
        <end position="244"/>
    </location>
</feature>
<dbReference type="InterPro" id="IPR034829">
    <property type="entry name" value="DnaD-like_sf"/>
</dbReference>
<feature type="domain" description="DnaB/C C-terminal" evidence="3">
    <location>
        <begin position="155"/>
        <end position="216"/>
    </location>
</feature>
<name>A0ABT4BMY6_9STAP</name>
<gene>
    <name evidence="4" type="ORF">NW133_07195</name>
</gene>
<dbReference type="Gene3D" id="1.10.10.630">
    <property type="entry name" value="DnaD domain-like"/>
    <property type="match status" value="1"/>
</dbReference>
<accession>A0ABT4BMY6</accession>
<evidence type="ECO:0000256" key="1">
    <source>
        <dbReference type="ARBA" id="ARBA00093462"/>
    </source>
</evidence>